<dbReference type="EMBL" id="PDLO01000004">
    <property type="protein sequence ID" value="PHK98484.1"/>
    <property type="molecule type" value="Genomic_DNA"/>
</dbReference>
<dbReference type="Pfam" id="PF13618">
    <property type="entry name" value="Gluconate_2-dh3"/>
    <property type="match status" value="1"/>
</dbReference>
<dbReference type="PROSITE" id="PS51257">
    <property type="entry name" value="PROKAR_LIPOPROTEIN"/>
    <property type="match status" value="1"/>
</dbReference>
<comment type="caution">
    <text evidence="1">The sequence shown here is derived from an EMBL/GenBank/DDBJ whole genome shotgun (WGS) entry which is preliminary data.</text>
</comment>
<dbReference type="Proteomes" id="UP000226437">
    <property type="component" value="Unassembled WGS sequence"/>
</dbReference>
<dbReference type="InterPro" id="IPR027056">
    <property type="entry name" value="Gluconate_2DH_su3"/>
</dbReference>
<evidence type="ECO:0000313" key="2">
    <source>
        <dbReference type="Proteomes" id="UP000226437"/>
    </source>
</evidence>
<reference evidence="1 2" key="1">
    <citation type="submission" date="2017-10" db="EMBL/GenBank/DDBJ databases">
        <title>The draft genome sequence of Lewinella marina KCTC 32374.</title>
        <authorList>
            <person name="Wang K."/>
        </authorList>
    </citation>
    <scope>NUCLEOTIDE SEQUENCE [LARGE SCALE GENOMIC DNA]</scope>
    <source>
        <strain evidence="1 2">MKG-38</strain>
    </source>
</reference>
<name>A0A2G0CES9_9BACT</name>
<dbReference type="AlphaFoldDB" id="A0A2G0CES9"/>
<dbReference type="OrthoDB" id="6385145at2"/>
<gene>
    <name evidence="1" type="ORF">CGL56_12160</name>
</gene>
<sequence length="203" mass="22228">MNRREVLRRISWLAGGAPLAIGAAPAVLGLIQGCSREAGLDWTPAFFSEEEARFITSYVDTLLPTTDTPGGLDVGVDRFIDKVMAATARREEGKPTPMQTGILEFDTNARTRFGKVFHELEADQRGQLFSEAEKSPRYQPAVWGTAVGEQPPIGFYRSLKSMALWGYLSSEEIGTQVLNYDPVPGEYNGDIPLSSVGGRAWSL</sequence>
<organism evidence="1 2">
    <name type="scientific">Neolewinella marina</name>
    <dbReference type="NCBI Taxonomy" id="438751"/>
    <lineage>
        <taxon>Bacteria</taxon>
        <taxon>Pseudomonadati</taxon>
        <taxon>Bacteroidota</taxon>
        <taxon>Saprospiria</taxon>
        <taxon>Saprospirales</taxon>
        <taxon>Lewinellaceae</taxon>
        <taxon>Neolewinella</taxon>
    </lineage>
</organism>
<keyword evidence="2" id="KW-1185">Reference proteome</keyword>
<proteinExistence type="predicted"/>
<evidence type="ECO:0000313" key="1">
    <source>
        <dbReference type="EMBL" id="PHK98484.1"/>
    </source>
</evidence>
<accession>A0A2G0CES9</accession>
<protein>
    <submittedName>
        <fullName evidence="1">Multidrug ABC transporter permease</fullName>
    </submittedName>
</protein>